<dbReference type="SUPFAM" id="SSF54631">
    <property type="entry name" value="CBS-domain pair"/>
    <property type="match status" value="1"/>
</dbReference>
<proteinExistence type="predicted"/>
<dbReference type="Proteomes" id="UP000519972">
    <property type="component" value="Unassembled WGS sequence"/>
</dbReference>
<evidence type="ECO:0000259" key="3">
    <source>
        <dbReference type="PROSITE" id="PS51371"/>
    </source>
</evidence>
<comment type="caution">
    <text evidence="4">The sequence shown here is derived from an EMBL/GenBank/DDBJ whole genome shotgun (WGS) entry which is preliminary data.</text>
</comment>
<protein>
    <submittedName>
        <fullName evidence="4">CBS domain-containing protein</fullName>
    </submittedName>
</protein>
<evidence type="ECO:0000256" key="2">
    <source>
        <dbReference type="PROSITE-ProRule" id="PRU00703"/>
    </source>
</evidence>
<organism evidence="4 5">
    <name type="scientific">Rhizobium sophorae</name>
    <dbReference type="NCBI Taxonomy" id="1535242"/>
    <lineage>
        <taxon>Bacteria</taxon>
        <taxon>Pseudomonadati</taxon>
        <taxon>Pseudomonadota</taxon>
        <taxon>Alphaproteobacteria</taxon>
        <taxon>Hyphomicrobiales</taxon>
        <taxon>Rhizobiaceae</taxon>
        <taxon>Rhizobium/Agrobacterium group</taxon>
        <taxon>Rhizobium</taxon>
    </lineage>
</organism>
<feature type="domain" description="CBS" evidence="3">
    <location>
        <begin position="1"/>
        <end position="59"/>
    </location>
</feature>
<name>A0A7Y3WIB2_9HYPH</name>
<evidence type="ECO:0000256" key="1">
    <source>
        <dbReference type="ARBA" id="ARBA00023122"/>
    </source>
</evidence>
<dbReference type="InterPro" id="IPR000644">
    <property type="entry name" value="CBS_dom"/>
</dbReference>
<dbReference type="Pfam" id="PF00571">
    <property type="entry name" value="CBS"/>
    <property type="match status" value="1"/>
</dbReference>
<dbReference type="PROSITE" id="PS51371">
    <property type="entry name" value="CBS"/>
    <property type="match status" value="1"/>
</dbReference>
<evidence type="ECO:0000313" key="4">
    <source>
        <dbReference type="EMBL" id="NNU41665.1"/>
    </source>
</evidence>
<accession>A0A7Y3WIB2</accession>
<dbReference type="EMBL" id="JABFCN010000070">
    <property type="protein sequence ID" value="NNU41665.1"/>
    <property type="molecule type" value="Genomic_DNA"/>
</dbReference>
<dbReference type="AlphaFoldDB" id="A0A7Y3WIB2"/>
<dbReference type="PANTHER" id="PTHR43080">
    <property type="entry name" value="CBS DOMAIN-CONTAINING PROTEIN CBSX3, MITOCHONDRIAL"/>
    <property type="match status" value="1"/>
</dbReference>
<reference evidence="4 5" key="1">
    <citation type="submission" date="2020-02" db="EMBL/GenBank/DDBJ databases">
        <authorList>
            <person name="Sun Q."/>
        </authorList>
    </citation>
    <scope>NUCLEOTIDE SEQUENCE [LARGE SCALE GENOMIC DNA]</scope>
    <source>
        <strain evidence="4 5">CCBAU 03386</strain>
    </source>
</reference>
<sequence length="70" mass="7715">MTTPVTTIDEGHNVREAVEIVNASKIGAVPVVDSEGRLTGIVTEGDLLRRLGPNGRYRIRATAKMHWRTM</sequence>
<dbReference type="InterPro" id="IPR051257">
    <property type="entry name" value="Diverse_CBS-Domain"/>
</dbReference>
<evidence type="ECO:0000313" key="5">
    <source>
        <dbReference type="Proteomes" id="UP000519972"/>
    </source>
</evidence>
<dbReference type="InterPro" id="IPR046342">
    <property type="entry name" value="CBS_dom_sf"/>
</dbReference>
<keyword evidence="1 2" id="KW-0129">CBS domain</keyword>
<dbReference type="Gene3D" id="3.10.580.10">
    <property type="entry name" value="CBS-domain"/>
    <property type="match status" value="1"/>
</dbReference>
<dbReference type="PANTHER" id="PTHR43080:SF2">
    <property type="entry name" value="CBS DOMAIN-CONTAINING PROTEIN"/>
    <property type="match status" value="1"/>
</dbReference>
<dbReference type="SMART" id="SM00116">
    <property type="entry name" value="CBS"/>
    <property type="match status" value="1"/>
</dbReference>
<keyword evidence="5" id="KW-1185">Reference proteome</keyword>
<gene>
    <name evidence="4" type="ORF">G9X64_35320</name>
</gene>